<evidence type="ECO:0000259" key="11">
    <source>
        <dbReference type="PROSITE" id="PS51471"/>
    </source>
</evidence>
<evidence type="ECO:0000256" key="2">
    <source>
        <dbReference type="ARBA" id="ARBA00004442"/>
    </source>
</evidence>
<evidence type="ECO:0000313" key="12">
    <source>
        <dbReference type="EMBL" id="MDG0862053.1"/>
    </source>
</evidence>
<dbReference type="HAMAP" id="MF_00657">
    <property type="entry name" value="Hydroxyl_YbiX"/>
    <property type="match status" value="1"/>
</dbReference>
<dbReference type="GO" id="GO:0016706">
    <property type="term" value="F:2-oxoglutarate-dependent dioxygenase activity"/>
    <property type="evidence" value="ECO:0007669"/>
    <property type="project" value="UniProtKB-UniRule"/>
</dbReference>
<dbReference type="SUPFAM" id="SSF56935">
    <property type="entry name" value="Porins"/>
    <property type="match status" value="1"/>
</dbReference>
<dbReference type="NCBIfam" id="NF003975">
    <property type="entry name" value="PRK05467.1-4"/>
    <property type="match status" value="1"/>
</dbReference>
<dbReference type="InterPro" id="IPR036942">
    <property type="entry name" value="Beta-barrel_TonB_sf"/>
</dbReference>
<dbReference type="GO" id="GO:0006974">
    <property type="term" value="P:DNA damage response"/>
    <property type="evidence" value="ECO:0007669"/>
    <property type="project" value="TreeGrafter"/>
</dbReference>
<comment type="subcellular location">
    <subcellularLocation>
        <location evidence="2">Cell outer membrane</location>
    </subcellularLocation>
</comment>
<feature type="binding site" evidence="10">
    <location>
        <position position="265"/>
    </location>
    <ligand>
        <name>2-oxoglutarate</name>
        <dbReference type="ChEBI" id="CHEBI:16810"/>
    </ligand>
</feature>
<keyword evidence="4 10" id="KW-0847">Vitamin C</keyword>
<comment type="cofactor">
    <cofactor evidence="10">
        <name>Fe(2+)</name>
        <dbReference type="ChEBI" id="CHEBI:29033"/>
    </cofactor>
    <text evidence="10">Binds 1 Fe(2+) ion per subunit.</text>
</comment>
<dbReference type="InterPro" id="IPR000531">
    <property type="entry name" value="Beta-barrel_TonB"/>
</dbReference>
<dbReference type="EMBL" id="SGUG01000007">
    <property type="protein sequence ID" value="MDG0862053.1"/>
    <property type="molecule type" value="Genomic_DNA"/>
</dbReference>
<gene>
    <name evidence="12" type="ORF">EXJ73_06140</name>
</gene>
<feature type="domain" description="Fe2OG dioxygenase" evidence="11">
    <location>
        <begin position="174"/>
        <end position="274"/>
    </location>
</feature>
<protein>
    <submittedName>
        <fullName evidence="12">Fe2+-dependent dioxygenase</fullName>
    </submittedName>
</protein>
<sequence length="323" mass="35623">MTSVGHANSGTDVSNARTASRLSYPSLWSGRTGLLFQPTASQSYHFSWGTSFNTSADTYQYTTQQIADVPAEKSRNIELGAKLDWLDGRLSTRAALFRTEKYNERTTDSDFAGTYPVLSGRRHSQGLAFDIVGRVTPELEVYVSYAYLHQAVIDKVGSAVTPPNSSGYKTLVGAPVGLLPRHSGAANGFGNHVDSAVRHLRDGGGRVRTDVSCTLFLSEPDEYDGGELTMEDTFGRQRIKLPAGDLIVYPGHSVHRVEPVTRGQRLASYFWVQSLVRSAEQRRLLFDMDSHLMSLRSRLGEADPAVIGLTGTYHNLLRMWLDC</sequence>
<keyword evidence="13" id="KW-1185">Reference proteome</keyword>
<keyword evidence="6 10" id="KW-0560">Oxidoreductase</keyword>
<dbReference type="Proteomes" id="UP001152766">
    <property type="component" value="Unassembled WGS sequence"/>
</dbReference>
<dbReference type="GO" id="GO:0031418">
    <property type="term" value="F:L-ascorbic acid binding"/>
    <property type="evidence" value="ECO:0007669"/>
    <property type="project" value="UniProtKB-KW"/>
</dbReference>
<feature type="binding site" evidence="10">
    <location>
        <position position="192"/>
    </location>
    <ligand>
        <name>Fe cation</name>
        <dbReference type="ChEBI" id="CHEBI:24875"/>
    </ligand>
</feature>
<dbReference type="PROSITE" id="PS51471">
    <property type="entry name" value="FE2OG_OXY"/>
    <property type="match status" value="1"/>
</dbReference>
<accession>A0A9X4LF97</accession>
<evidence type="ECO:0000313" key="13">
    <source>
        <dbReference type="Proteomes" id="UP001152766"/>
    </source>
</evidence>
<dbReference type="InterPro" id="IPR005123">
    <property type="entry name" value="Oxoglu/Fe-dep_dioxygenase_dom"/>
</dbReference>
<dbReference type="Pfam" id="PF18331">
    <property type="entry name" value="PKHD_C"/>
    <property type="match status" value="1"/>
</dbReference>
<evidence type="ECO:0000256" key="1">
    <source>
        <dbReference type="ARBA" id="ARBA00001961"/>
    </source>
</evidence>
<feature type="binding site" evidence="10">
    <location>
        <position position="194"/>
    </location>
    <ligand>
        <name>Fe cation</name>
        <dbReference type="ChEBI" id="CHEBI:24875"/>
    </ligand>
</feature>
<organism evidence="12 13">
    <name type="scientific">Pelomonas aquatica</name>
    <dbReference type="NCBI Taxonomy" id="431058"/>
    <lineage>
        <taxon>Bacteria</taxon>
        <taxon>Pseudomonadati</taxon>
        <taxon>Pseudomonadota</taxon>
        <taxon>Betaproteobacteria</taxon>
        <taxon>Burkholderiales</taxon>
        <taxon>Sphaerotilaceae</taxon>
        <taxon>Roseateles</taxon>
    </lineage>
</organism>
<dbReference type="Gene3D" id="4.10.860.20">
    <property type="entry name" value="Rabenosyn, Rab binding domain"/>
    <property type="match status" value="1"/>
</dbReference>
<dbReference type="PANTHER" id="PTHR41536">
    <property type="entry name" value="PKHD-TYPE HYDROXYLASE YBIX"/>
    <property type="match status" value="1"/>
</dbReference>
<evidence type="ECO:0000256" key="5">
    <source>
        <dbReference type="ARBA" id="ARBA00022964"/>
    </source>
</evidence>
<keyword evidence="7 10" id="KW-0408">Iron</keyword>
<evidence type="ECO:0000256" key="8">
    <source>
        <dbReference type="ARBA" id="ARBA00023136"/>
    </source>
</evidence>
<dbReference type="InterPro" id="IPR041097">
    <property type="entry name" value="PKHD_C"/>
</dbReference>
<comment type="cofactor">
    <cofactor evidence="1 10">
        <name>L-ascorbate</name>
        <dbReference type="ChEBI" id="CHEBI:38290"/>
    </cofactor>
</comment>
<dbReference type="InterPro" id="IPR006620">
    <property type="entry name" value="Pro_4_hyd_alph"/>
</dbReference>
<dbReference type="PANTHER" id="PTHR41536:SF1">
    <property type="entry name" value="PKHD-TYPE HYDROXYLASE YBIX"/>
    <property type="match status" value="1"/>
</dbReference>
<dbReference type="SMART" id="SM00702">
    <property type="entry name" value="P4Hc"/>
    <property type="match status" value="1"/>
</dbReference>
<dbReference type="GO" id="GO:0009279">
    <property type="term" value="C:cell outer membrane"/>
    <property type="evidence" value="ECO:0007669"/>
    <property type="project" value="UniProtKB-SubCell"/>
</dbReference>
<name>A0A9X4LF97_9BURK</name>
<keyword evidence="5 10" id="KW-0223">Dioxygenase</keyword>
<evidence type="ECO:0000256" key="4">
    <source>
        <dbReference type="ARBA" id="ARBA00022896"/>
    </source>
</evidence>
<evidence type="ECO:0000256" key="7">
    <source>
        <dbReference type="ARBA" id="ARBA00023004"/>
    </source>
</evidence>
<keyword evidence="3 10" id="KW-0479">Metal-binding</keyword>
<dbReference type="GO" id="GO:0006879">
    <property type="term" value="P:intracellular iron ion homeostasis"/>
    <property type="evidence" value="ECO:0007669"/>
    <property type="project" value="TreeGrafter"/>
</dbReference>
<evidence type="ECO:0000256" key="3">
    <source>
        <dbReference type="ARBA" id="ARBA00022723"/>
    </source>
</evidence>
<dbReference type="AlphaFoldDB" id="A0A9X4LF97"/>
<dbReference type="Gene3D" id="2.40.170.20">
    <property type="entry name" value="TonB-dependent receptor, beta-barrel domain"/>
    <property type="match status" value="1"/>
</dbReference>
<keyword evidence="8" id="KW-0472">Membrane</keyword>
<dbReference type="GO" id="GO:0005506">
    <property type="term" value="F:iron ion binding"/>
    <property type="evidence" value="ECO:0007669"/>
    <property type="project" value="UniProtKB-UniRule"/>
</dbReference>
<proteinExistence type="inferred from homology"/>
<feature type="binding site" evidence="10">
    <location>
        <position position="255"/>
    </location>
    <ligand>
        <name>Fe cation</name>
        <dbReference type="ChEBI" id="CHEBI:24875"/>
    </ligand>
</feature>
<comment type="caution">
    <text evidence="12">The sequence shown here is derived from an EMBL/GenBank/DDBJ whole genome shotgun (WGS) entry which is preliminary data.</text>
</comment>
<dbReference type="NCBIfam" id="NF003974">
    <property type="entry name" value="PRK05467.1-3"/>
    <property type="match status" value="1"/>
</dbReference>
<dbReference type="Pfam" id="PF00593">
    <property type="entry name" value="TonB_dep_Rec_b-barrel"/>
    <property type="match status" value="1"/>
</dbReference>
<evidence type="ECO:0000256" key="6">
    <source>
        <dbReference type="ARBA" id="ARBA00023002"/>
    </source>
</evidence>
<reference evidence="12" key="1">
    <citation type="submission" date="2019-02" db="EMBL/GenBank/DDBJ databases">
        <title>Draft genome of the type strain Pelomonas aquatica CCUG 52575T.</title>
        <authorList>
            <person name="Gomila M."/>
            <person name="Lalucat J."/>
        </authorList>
    </citation>
    <scope>NUCLEOTIDE SEQUENCE</scope>
    <source>
        <strain evidence="12">CCUG 52575</strain>
    </source>
</reference>
<evidence type="ECO:0000256" key="9">
    <source>
        <dbReference type="ARBA" id="ARBA00023237"/>
    </source>
</evidence>
<evidence type="ECO:0000256" key="10">
    <source>
        <dbReference type="HAMAP-Rule" id="MF_00657"/>
    </source>
</evidence>
<keyword evidence="9" id="KW-0998">Cell outer membrane</keyword>
<dbReference type="InterPro" id="IPR023550">
    <property type="entry name" value="PKHD_hydroxylase"/>
</dbReference>